<evidence type="ECO:0000256" key="4">
    <source>
        <dbReference type="ARBA" id="ARBA00023015"/>
    </source>
</evidence>
<dbReference type="RefSeq" id="XP_043051655.1">
    <property type="nucleotide sequence ID" value="XM_043190978.1"/>
</dbReference>
<feature type="region of interest" description="Disordered" evidence="9">
    <location>
        <begin position="318"/>
        <end position="429"/>
    </location>
</feature>
<evidence type="ECO:0000256" key="6">
    <source>
        <dbReference type="ARBA" id="ARBA00023163"/>
    </source>
</evidence>
<dbReference type="InterPro" id="IPR001487">
    <property type="entry name" value="Bromodomain"/>
</dbReference>
<feature type="region of interest" description="Disordered" evidence="9">
    <location>
        <begin position="142"/>
        <end position="172"/>
    </location>
</feature>
<evidence type="ECO:0000313" key="12">
    <source>
        <dbReference type="Proteomes" id="UP000790833"/>
    </source>
</evidence>
<gene>
    <name evidence="11" type="ORF">KQ657_000122</name>
</gene>
<comment type="caution">
    <text evidence="11">The sequence shown here is derived from an EMBL/GenBank/DDBJ whole genome shotgun (WGS) entry which is preliminary data.</text>
</comment>
<dbReference type="PRINTS" id="PR00503">
    <property type="entry name" value="BROMODOMAIN"/>
</dbReference>
<evidence type="ECO:0000256" key="5">
    <source>
        <dbReference type="ARBA" id="ARBA00023117"/>
    </source>
</evidence>
<feature type="compositionally biased region" description="Basic and acidic residues" evidence="9">
    <location>
        <begin position="324"/>
        <end position="334"/>
    </location>
</feature>
<evidence type="ECO:0000256" key="2">
    <source>
        <dbReference type="ARBA" id="ARBA00022737"/>
    </source>
</evidence>
<dbReference type="Gene3D" id="1.20.920.10">
    <property type="entry name" value="Bromodomain-like"/>
    <property type="match status" value="2"/>
</dbReference>
<dbReference type="GO" id="GO:0003682">
    <property type="term" value="F:chromatin binding"/>
    <property type="evidence" value="ECO:0007669"/>
    <property type="project" value="TreeGrafter"/>
</dbReference>
<evidence type="ECO:0000256" key="7">
    <source>
        <dbReference type="ARBA" id="ARBA00023242"/>
    </source>
</evidence>
<keyword evidence="7" id="KW-0539">Nucleus</keyword>
<dbReference type="AlphaFoldDB" id="A0A9P8AK50"/>
<keyword evidence="4" id="KW-0805">Transcription regulation</keyword>
<keyword evidence="5 8" id="KW-0103">Bromodomain</keyword>
<evidence type="ECO:0000256" key="1">
    <source>
        <dbReference type="ARBA" id="ARBA00004123"/>
    </source>
</evidence>
<dbReference type="InterPro" id="IPR036427">
    <property type="entry name" value="Bromodomain-like_sf"/>
</dbReference>
<feature type="domain" description="Bromo" evidence="10">
    <location>
        <begin position="44"/>
        <end position="116"/>
    </location>
</feature>
<keyword evidence="6" id="KW-0804">Transcription</keyword>
<organism evidence="11 12">
    <name type="scientific">Scheffersomyces spartinae</name>
    <dbReference type="NCBI Taxonomy" id="45513"/>
    <lineage>
        <taxon>Eukaryota</taxon>
        <taxon>Fungi</taxon>
        <taxon>Dikarya</taxon>
        <taxon>Ascomycota</taxon>
        <taxon>Saccharomycotina</taxon>
        <taxon>Pichiomycetes</taxon>
        <taxon>Debaryomycetaceae</taxon>
        <taxon>Scheffersomyces</taxon>
    </lineage>
</organism>
<keyword evidence="12" id="KW-1185">Reference proteome</keyword>
<feature type="region of interest" description="Disordered" evidence="9">
    <location>
        <begin position="1"/>
        <end position="23"/>
    </location>
</feature>
<evidence type="ECO:0000259" key="10">
    <source>
        <dbReference type="PROSITE" id="PS50014"/>
    </source>
</evidence>
<dbReference type="CDD" id="cd04369">
    <property type="entry name" value="Bromodomain"/>
    <property type="match status" value="2"/>
</dbReference>
<dbReference type="PANTHER" id="PTHR16062">
    <property type="entry name" value="SWI/SNF-RELATED"/>
    <property type="match status" value="1"/>
</dbReference>
<comment type="subcellular location">
    <subcellularLocation>
        <location evidence="1">Nucleus</location>
    </subcellularLocation>
</comment>
<dbReference type="Pfam" id="PF00439">
    <property type="entry name" value="Bromodomain"/>
    <property type="match status" value="2"/>
</dbReference>
<dbReference type="GO" id="GO:0016586">
    <property type="term" value="C:RSC-type complex"/>
    <property type="evidence" value="ECO:0007669"/>
    <property type="project" value="InterPro"/>
</dbReference>
<evidence type="ECO:0000313" key="11">
    <source>
        <dbReference type="EMBL" id="KAG7196110.1"/>
    </source>
</evidence>
<feature type="domain" description="Bromo" evidence="10">
    <location>
        <begin position="194"/>
        <end position="272"/>
    </location>
</feature>
<accession>A0A9P8AK50</accession>
<dbReference type="SUPFAM" id="SSF47370">
    <property type="entry name" value="Bromodomain"/>
    <property type="match status" value="2"/>
</dbReference>
<evidence type="ECO:0000256" key="8">
    <source>
        <dbReference type="PROSITE-ProRule" id="PRU00035"/>
    </source>
</evidence>
<dbReference type="SMART" id="SM00297">
    <property type="entry name" value="BROMO"/>
    <property type="match status" value="2"/>
</dbReference>
<dbReference type="PROSITE" id="PS50014">
    <property type="entry name" value="BROMODOMAIN_2"/>
    <property type="match status" value="2"/>
</dbReference>
<feature type="compositionally biased region" description="Basic residues" evidence="9">
    <location>
        <begin position="335"/>
        <end position="345"/>
    </location>
</feature>
<proteinExistence type="predicted"/>
<dbReference type="EMBL" id="JAHMUF010000001">
    <property type="protein sequence ID" value="KAG7196110.1"/>
    <property type="molecule type" value="Genomic_DNA"/>
</dbReference>
<dbReference type="Proteomes" id="UP000790833">
    <property type="component" value="Unassembled WGS sequence"/>
</dbReference>
<keyword evidence="3" id="KW-0156">Chromatin regulator</keyword>
<feature type="compositionally biased region" description="Acidic residues" evidence="9">
    <location>
        <begin position="353"/>
        <end position="367"/>
    </location>
</feature>
<feature type="compositionally biased region" description="Acidic residues" evidence="9">
    <location>
        <begin position="158"/>
        <end position="167"/>
    </location>
</feature>
<dbReference type="PANTHER" id="PTHR16062:SF21">
    <property type="entry name" value="CHROMATIN STRUCTURE-REMODELING COMPLEX SUBUNIT RSC1-RELATED"/>
    <property type="match status" value="1"/>
</dbReference>
<dbReference type="GO" id="GO:0006338">
    <property type="term" value="P:chromatin remodeling"/>
    <property type="evidence" value="ECO:0007669"/>
    <property type="project" value="InterPro"/>
</dbReference>
<feature type="compositionally biased region" description="Basic and acidic residues" evidence="9">
    <location>
        <begin position="398"/>
        <end position="411"/>
    </location>
</feature>
<sequence>MAVKRKAGHSSGTPKKSKASSVGPAEFQAFYANTMELVNELKVEDKLLVAPFLKLPSKKLYPDYLEVIERPVTIGDIQKHVAKNLYSTSSTDEFVGDFKLMLDNAAKYNDPDSWIVEDAQRIYDFVQEQALEFSKQLELNERESLESPRSSKQKSVGEEIEDDDGNDGEPLTLAKLPDHLKILLNKVIEHEFPEDGVLSGPFIEDVDRKEYPEYFEIIKNPTSFNKVRLMLENKKLFSAKLTISENLDKFHDAVMLIFKNAQEFNHPDSLIHQDAVKLQTFFEELYSDFSSKLEKGSGSPKTKLKLKLVVPKKEKSLKLTLKGKSQESEPAPKKKDPRGRKKKAVATKVKVEEEIDEATADEDDDENVQVVNGGSDVEMSEGQSDSEKPDLDTDDEYDGKNSKPVKEEARDMPQPLVGSNVLGKGLPSKHPEELSIQQVSIVNSVSNISGFLQQVAGQEQYNTPSLIANKNRSTHSALFPSLPTHTLATFFDYRFPTSGYSQLQYTLSLPSNTPALVNFKVCLHPLIQEVTRSVISGGLGAINALSEEEFQCQFVLNDEEVNGGALVEQDDGQVVLNYDVRFSFGLNILVFYCKLAPSLSKRIKTKTPSNDTEELQGRHTRHQLQQLKMSWDVEKFTLYVVRNNY</sequence>
<dbReference type="OrthoDB" id="1742084at2759"/>
<protein>
    <recommendedName>
        <fullName evidence="10">Bromo domain-containing protein</fullName>
    </recommendedName>
</protein>
<dbReference type="InterPro" id="IPR037382">
    <property type="entry name" value="Rsc/polybromo"/>
</dbReference>
<dbReference type="GeneID" id="66113496"/>
<keyword evidence="2" id="KW-0677">Repeat</keyword>
<dbReference type="GO" id="GO:0006368">
    <property type="term" value="P:transcription elongation by RNA polymerase II"/>
    <property type="evidence" value="ECO:0007669"/>
    <property type="project" value="TreeGrafter"/>
</dbReference>
<evidence type="ECO:0000256" key="9">
    <source>
        <dbReference type="SAM" id="MobiDB-lite"/>
    </source>
</evidence>
<name>A0A9P8AK50_9ASCO</name>
<evidence type="ECO:0000256" key="3">
    <source>
        <dbReference type="ARBA" id="ARBA00022853"/>
    </source>
</evidence>
<reference evidence="11" key="1">
    <citation type="submission" date="2021-03" db="EMBL/GenBank/DDBJ databases">
        <authorList>
            <person name="Palmer J.M."/>
        </authorList>
    </citation>
    <scope>NUCLEOTIDE SEQUENCE</scope>
    <source>
        <strain evidence="11">ARV_011</strain>
    </source>
</reference>